<evidence type="ECO:0000313" key="5">
    <source>
        <dbReference type="Proteomes" id="UP000663866"/>
    </source>
</evidence>
<feature type="compositionally biased region" description="Acidic residues" evidence="1">
    <location>
        <begin position="129"/>
        <end position="142"/>
    </location>
</feature>
<dbReference type="Proteomes" id="UP000663856">
    <property type="component" value="Unassembled WGS sequence"/>
</dbReference>
<dbReference type="Proteomes" id="UP000663866">
    <property type="component" value="Unassembled WGS sequence"/>
</dbReference>
<evidence type="ECO:0000256" key="1">
    <source>
        <dbReference type="SAM" id="MobiDB-lite"/>
    </source>
</evidence>
<reference evidence="2" key="1">
    <citation type="submission" date="2021-02" db="EMBL/GenBank/DDBJ databases">
        <authorList>
            <person name="Nowell W R."/>
        </authorList>
    </citation>
    <scope>NUCLEOTIDE SEQUENCE</scope>
</reference>
<evidence type="ECO:0000313" key="6">
    <source>
        <dbReference type="Proteomes" id="UP000663887"/>
    </source>
</evidence>
<organism evidence="2 6">
    <name type="scientific">Rotaria magnacalcarata</name>
    <dbReference type="NCBI Taxonomy" id="392030"/>
    <lineage>
        <taxon>Eukaryota</taxon>
        <taxon>Metazoa</taxon>
        <taxon>Spiralia</taxon>
        <taxon>Gnathifera</taxon>
        <taxon>Rotifera</taxon>
        <taxon>Eurotatoria</taxon>
        <taxon>Bdelloidea</taxon>
        <taxon>Philodinida</taxon>
        <taxon>Philodinidae</taxon>
        <taxon>Rotaria</taxon>
    </lineage>
</organism>
<evidence type="ECO:0000313" key="4">
    <source>
        <dbReference type="EMBL" id="CAF4162789.1"/>
    </source>
</evidence>
<evidence type="ECO:0000313" key="3">
    <source>
        <dbReference type="EMBL" id="CAF2066298.1"/>
    </source>
</evidence>
<dbReference type="EMBL" id="CAJNRF010004985">
    <property type="protein sequence ID" value="CAF2066298.1"/>
    <property type="molecule type" value="Genomic_DNA"/>
</dbReference>
<dbReference type="EMBL" id="CAJOBG010005708">
    <property type="protein sequence ID" value="CAF4162789.1"/>
    <property type="molecule type" value="Genomic_DNA"/>
</dbReference>
<sequence length="142" mass="15322">MSTHINQRCVINAEKADDVAFTAPIPFHGALSGGINRALTASIPRTPPLLPPSTITRILNTEPTPSPSLPTQPPPPPLPMQLLPTLLQPAKPSTMTPYTRFIMKRMIFNSNPAITGVIDVGGITRTDNEDKDDDEDSLLMAT</sequence>
<evidence type="ECO:0000313" key="2">
    <source>
        <dbReference type="EMBL" id="CAF2033981.1"/>
    </source>
</evidence>
<keyword evidence="5" id="KW-1185">Reference proteome</keyword>
<name>A0A816NFG7_9BILA</name>
<dbReference type="EMBL" id="CAJNRG010001550">
    <property type="protein sequence ID" value="CAF2033981.1"/>
    <property type="molecule type" value="Genomic_DNA"/>
</dbReference>
<comment type="caution">
    <text evidence="2">The sequence shown here is derived from an EMBL/GenBank/DDBJ whole genome shotgun (WGS) entry which is preliminary data.</text>
</comment>
<feature type="region of interest" description="Disordered" evidence="1">
    <location>
        <begin position="46"/>
        <end position="82"/>
    </location>
</feature>
<protein>
    <submittedName>
        <fullName evidence="2">Uncharacterized protein</fullName>
    </submittedName>
</protein>
<dbReference type="AlphaFoldDB" id="A0A816NFG7"/>
<feature type="region of interest" description="Disordered" evidence="1">
    <location>
        <begin position="123"/>
        <end position="142"/>
    </location>
</feature>
<accession>A0A816NFG7</accession>
<dbReference type="Proteomes" id="UP000663887">
    <property type="component" value="Unassembled WGS sequence"/>
</dbReference>
<feature type="compositionally biased region" description="Polar residues" evidence="1">
    <location>
        <begin position="53"/>
        <end position="62"/>
    </location>
</feature>
<proteinExistence type="predicted"/>
<gene>
    <name evidence="4" type="ORF">OVN521_LOCUS24234</name>
    <name evidence="3" type="ORF">WKI299_LOCUS13175</name>
    <name evidence="2" type="ORF">XDN619_LOCUS5595</name>
</gene>
<feature type="compositionally biased region" description="Pro residues" evidence="1">
    <location>
        <begin position="64"/>
        <end position="79"/>
    </location>
</feature>